<keyword evidence="3" id="KW-0496">Mitochondrion</keyword>
<accession>M1GLX2</accession>
<name>M1GLX2_9BASI</name>
<dbReference type="InterPro" id="IPR004860">
    <property type="entry name" value="LAGLIDADG_dom"/>
</dbReference>
<protein>
    <recommendedName>
        <fullName evidence="2">Homing endonuclease LAGLIDADG domain-containing protein</fullName>
    </recommendedName>
</protein>
<evidence type="ECO:0000259" key="2">
    <source>
        <dbReference type="Pfam" id="PF00961"/>
    </source>
</evidence>
<dbReference type="SUPFAM" id="SSF55608">
    <property type="entry name" value="Homing endonucleases"/>
    <property type="match status" value="1"/>
</dbReference>
<dbReference type="InterPro" id="IPR027434">
    <property type="entry name" value="Homing_endonucl"/>
</dbReference>
<proteinExistence type="predicted"/>
<dbReference type="InterPro" id="IPR051289">
    <property type="entry name" value="LAGLIDADG_Endonuclease"/>
</dbReference>
<dbReference type="PANTHER" id="PTHR36181">
    <property type="entry name" value="INTRON-ENCODED ENDONUCLEASE AI3-RELATED"/>
    <property type="match status" value="1"/>
</dbReference>
<feature type="domain" description="Homing endonuclease LAGLIDADG" evidence="2">
    <location>
        <begin position="13"/>
        <end position="79"/>
    </location>
</feature>
<dbReference type="GO" id="GO:0005739">
    <property type="term" value="C:mitochondrion"/>
    <property type="evidence" value="ECO:0007669"/>
    <property type="project" value="UniProtKB-ARBA"/>
</dbReference>
<dbReference type="GO" id="GO:0004519">
    <property type="term" value="F:endonuclease activity"/>
    <property type="evidence" value="ECO:0007669"/>
    <property type="project" value="InterPro"/>
</dbReference>
<dbReference type="GeneID" id="14658513"/>
<geneLocation type="mitochondrion" evidence="3"/>
<dbReference type="EMBL" id="KC285587">
    <property type="protein sequence ID" value="AGE14632.1"/>
    <property type="molecule type" value="Genomic_DNA"/>
</dbReference>
<dbReference type="Gene3D" id="3.10.28.10">
    <property type="entry name" value="Homing endonucleases"/>
    <property type="match status" value="1"/>
</dbReference>
<dbReference type="AlphaFoldDB" id="M1GLX2"/>
<dbReference type="PANTHER" id="PTHR36181:SF3">
    <property type="entry name" value="INTRON-ENCODED DNA ENDONUCLEASE AI5 BETA"/>
    <property type="match status" value="1"/>
</dbReference>
<gene>
    <name evidence="3" type="primary">orf122</name>
</gene>
<evidence type="ECO:0000313" key="3">
    <source>
        <dbReference type="EMBL" id="AGE14632.1"/>
    </source>
</evidence>
<comment type="function">
    <text evidence="1">Mitochondrial DNA endonuclease involved in intron homing.</text>
</comment>
<dbReference type="Pfam" id="PF00961">
    <property type="entry name" value="LAGLIDADG_1"/>
    <property type="match status" value="1"/>
</dbReference>
<sequence length="122" mass="14058">MRVEQRKYDPNTNASYLGIMTIIADALNVPLSTSKHNGGVEYFLIEASTVKSRVIIVNYFSTFLLFSSKLLNFLDWLACHKLIESKQHITPEGRNTALNLKANMNTKRAYLNWDHLDKFNTY</sequence>
<organism evidence="3">
    <name type="scientific">Microbotryum cf. violaceum BFL-2013</name>
    <dbReference type="NCBI Taxonomy" id="1288119"/>
    <lineage>
        <taxon>Eukaryota</taxon>
        <taxon>Fungi</taxon>
        <taxon>Dikarya</taxon>
        <taxon>Basidiomycota</taxon>
        <taxon>Pucciniomycotina</taxon>
        <taxon>Microbotryomycetes</taxon>
        <taxon>Microbotryales</taxon>
        <taxon>Microbotryaceae</taxon>
        <taxon>Microbotryum</taxon>
    </lineage>
</organism>
<dbReference type="RefSeq" id="YP_007475419.1">
    <property type="nucleotide sequence ID" value="NC_020354.1"/>
</dbReference>
<evidence type="ECO:0000256" key="1">
    <source>
        <dbReference type="ARBA" id="ARBA00002670"/>
    </source>
</evidence>
<reference evidence="3" key="1">
    <citation type="submission" date="2012-12" db="EMBL/GenBank/DDBJ databases">
        <authorList>
            <person name="Lang B.F."/>
        </authorList>
    </citation>
    <scope>NUCLEOTIDE SEQUENCE</scope>
</reference>